<dbReference type="AlphaFoldDB" id="A0A3P8PXM6"/>
<evidence type="ECO:0000313" key="1">
    <source>
        <dbReference type="Ensembl" id="ENSACLP00000021790.2"/>
    </source>
</evidence>
<proteinExistence type="predicted"/>
<dbReference type="OMA" id="PRPRIFY"/>
<dbReference type="Bgee" id="ENSACLG00000014822">
    <property type="expression patterns" value="Expressed in testis"/>
</dbReference>
<reference evidence="2" key="2">
    <citation type="submission" date="2023-03" db="EMBL/GenBank/DDBJ databases">
        <authorList>
            <consortium name="Wellcome Sanger Institute Data Sharing"/>
        </authorList>
    </citation>
    <scope>NUCLEOTIDE SEQUENCE [LARGE SCALE GENOMIC DNA]</scope>
</reference>
<dbReference type="STRING" id="8154.ENSACLP00000021790"/>
<accession>A0A3P8PXM6</accession>
<keyword evidence="2" id="KW-1185">Reference proteome</keyword>
<reference evidence="1" key="3">
    <citation type="submission" date="2025-08" db="UniProtKB">
        <authorList>
            <consortium name="Ensembl"/>
        </authorList>
    </citation>
    <scope>IDENTIFICATION</scope>
</reference>
<organism evidence="1 2">
    <name type="scientific">Astatotilapia calliptera</name>
    <name type="common">Eastern happy</name>
    <name type="synonym">Chromis callipterus</name>
    <dbReference type="NCBI Taxonomy" id="8154"/>
    <lineage>
        <taxon>Eukaryota</taxon>
        <taxon>Metazoa</taxon>
        <taxon>Chordata</taxon>
        <taxon>Craniata</taxon>
        <taxon>Vertebrata</taxon>
        <taxon>Euteleostomi</taxon>
        <taxon>Actinopterygii</taxon>
        <taxon>Neopterygii</taxon>
        <taxon>Teleostei</taxon>
        <taxon>Neoteleostei</taxon>
        <taxon>Acanthomorphata</taxon>
        <taxon>Ovalentaria</taxon>
        <taxon>Cichlomorphae</taxon>
        <taxon>Cichliformes</taxon>
        <taxon>Cichlidae</taxon>
        <taxon>African cichlids</taxon>
        <taxon>Pseudocrenilabrinae</taxon>
        <taxon>Haplochromini</taxon>
        <taxon>Astatotilapia</taxon>
    </lineage>
</organism>
<protein>
    <submittedName>
        <fullName evidence="1">Uncharacterized protein</fullName>
    </submittedName>
</protein>
<dbReference type="Proteomes" id="UP000265100">
    <property type="component" value="Chromosome 22"/>
</dbReference>
<name>A0A3P8PXM6_ASTCA</name>
<dbReference type="GeneTree" id="ENSGT00940000154669"/>
<evidence type="ECO:0000313" key="2">
    <source>
        <dbReference type="Proteomes" id="UP000265100"/>
    </source>
</evidence>
<sequence length="156" mass="17768">GVTTLVHAGLRGIPNVSRLLSEERQALRELKENENIVIKPADKGSKIVIMDKQQFRLEAQRQLGNTKSFIHCTIINISAKQRDYFLCPDDPRLRLFYLLPKIHKSPDTWTVKFEIPPGRPIVSDCSSATYNVSQYIDSFLGPLSNRHPSYLKLYAA</sequence>
<reference evidence="1" key="4">
    <citation type="submission" date="2025-09" db="UniProtKB">
        <authorList>
            <consortium name="Ensembl"/>
        </authorList>
    </citation>
    <scope>IDENTIFICATION</scope>
</reference>
<reference evidence="1 2" key="1">
    <citation type="submission" date="2018-05" db="EMBL/GenBank/DDBJ databases">
        <authorList>
            <person name="Datahose"/>
        </authorList>
    </citation>
    <scope>NUCLEOTIDE SEQUENCE</scope>
</reference>
<dbReference type="Ensembl" id="ENSACLT00000022296.2">
    <property type="protein sequence ID" value="ENSACLP00000021790.2"/>
    <property type="gene ID" value="ENSACLG00000014822.2"/>
</dbReference>